<reference evidence="1" key="1">
    <citation type="submission" date="2021-05" db="EMBL/GenBank/DDBJ databases">
        <authorList>
            <person name="Scholz U."/>
            <person name="Mascher M."/>
            <person name="Fiebig A."/>
        </authorList>
    </citation>
    <scope>NUCLEOTIDE SEQUENCE [LARGE SCALE GENOMIC DNA]</scope>
</reference>
<keyword evidence="2" id="KW-1185">Reference proteome</keyword>
<evidence type="ECO:0000313" key="1">
    <source>
        <dbReference type="EnsemblPlants" id="AVESA.00010b.r2.7DG1394780.1.CDS"/>
    </source>
</evidence>
<organism evidence="1 2">
    <name type="scientific">Avena sativa</name>
    <name type="common">Oat</name>
    <dbReference type="NCBI Taxonomy" id="4498"/>
    <lineage>
        <taxon>Eukaryota</taxon>
        <taxon>Viridiplantae</taxon>
        <taxon>Streptophyta</taxon>
        <taxon>Embryophyta</taxon>
        <taxon>Tracheophyta</taxon>
        <taxon>Spermatophyta</taxon>
        <taxon>Magnoliopsida</taxon>
        <taxon>Liliopsida</taxon>
        <taxon>Poales</taxon>
        <taxon>Poaceae</taxon>
        <taxon>BOP clade</taxon>
        <taxon>Pooideae</taxon>
        <taxon>Poodae</taxon>
        <taxon>Poeae</taxon>
        <taxon>Poeae Chloroplast Group 1 (Aveneae type)</taxon>
        <taxon>Aveninae</taxon>
        <taxon>Avena</taxon>
    </lineage>
</organism>
<dbReference type="Proteomes" id="UP001732700">
    <property type="component" value="Chromosome 7D"/>
</dbReference>
<proteinExistence type="predicted"/>
<dbReference type="EnsemblPlants" id="AVESA.00010b.r2.7DG1394780.1">
    <property type="protein sequence ID" value="AVESA.00010b.r2.7DG1394780.1.CDS"/>
    <property type="gene ID" value="AVESA.00010b.r2.7DG1394780"/>
</dbReference>
<sequence length="87" mass="9319">MVGEWSVGLFDCFGDCGTCCLTLWCPCVTFGRIAEIVDKGSTSCCMNGTIYVCLACLLVLLYQTLGDAVAVQLGRIALHGLLRPLLL</sequence>
<name>A0ACD6ANF1_AVESA</name>
<protein>
    <submittedName>
        <fullName evidence="1">Uncharacterized protein</fullName>
    </submittedName>
</protein>
<evidence type="ECO:0000313" key="2">
    <source>
        <dbReference type="Proteomes" id="UP001732700"/>
    </source>
</evidence>
<reference evidence="1" key="2">
    <citation type="submission" date="2025-09" db="UniProtKB">
        <authorList>
            <consortium name="EnsemblPlants"/>
        </authorList>
    </citation>
    <scope>IDENTIFICATION</scope>
</reference>
<accession>A0ACD6ANF1</accession>